<dbReference type="Gene3D" id="2.60.40.150">
    <property type="entry name" value="C2 domain"/>
    <property type="match status" value="1"/>
</dbReference>
<dbReference type="GO" id="GO:0048791">
    <property type="term" value="P:calcium ion-regulated exocytosis of neurotransmitter"/>
    <property type="evidence" value="ECO:0007669"/>
    <property type="project" value="TreeGrafter"/>
</dbReference>
<dbReference type="PANTHER" id="PTHR10024:SF344">
    <property type="entry name" value="SYNAPTOTAGMIN-7"/>
    <property type="match status" value="1"/>
</dbReference>
<dbReference type="AlphaFoldDB" id="A0A177AUP1"/>
<evidence type="ECO:0000313" key="2">
    <source>
        <dbReference type="EMBL" id="OAF65121.1"/>
    </source>
</evidence>
<dbReference type="GO" id="GO:0030424">
    <property type="term" value="C:axon"/>
    <property type="evidence" value="ECO:0007669"/>
    <property type="project" value="TreeGrafter"/>
</dbReference>
<evidence type="ECO:0000259" key="1">
    <source>
        <dbReference type="PROSITE" id="PS50004"/>
    </source>
</evidence>
<dbReference type="PANTHER" id="PTHR10024">
    <property type="entry name" value="SYNAPTOTAGMIN"/>
    <property type="match status" value="1"/>
</dbReference>
<dbReference type="PROSITE" id="PS50004">
    <property type="entry name" value="C2"/>
    <property type="match status" value="1"/>
</dbReference>
<dbReference type="GO" id="GO:0005544">
    <property type="term" value="F:calcium-dependent phospholipid binding"/>
    <property type="evidence" value="ECO:0007669"/>
    <property type="project" value="TreeGrafter"/>
</dbReference>
<dbReference type="GO" id="GO:0030276">
    <property type="term" value="F:clathrin binding"/>
    <property type="evidence" value="ECO:0007669"/>
    <property type="project" value="TreeGrafter"/>
</dbReference>
<dbReference type="GO" id="GO:0070382">
    <property type="term" value="C:exocytic vesicle"/>
    <property type="evidence" value="ECO:0007669"/>
    <property type="project" value="TreeGrafter"/>
</dbReference>
<dbReference type="PRINTS" id="PR00360">
    <property type="entry name" value="C2DOMAIN"/>
</dbReference>
<accession>A0A177AUP1</accession>
<comment type="caution">
    <text evidence="2">The sequence shown here is derived from an EMBL/GenBank/DDBJ whole genome shotgun (WGS) entry which is preliminary data.</text>
</comment>
<evidence type="ECO:0000313" key="3">
    <source>
        <dbReference type="Proteomes" id="UP000078046"/>
    </source>
</evidence>
<dbReference type="GO" id="GO:0000149">
    <property type="term" value="F:SNARE binding"/>
    <property type="evidence" value="ECO:0007669"/>
    <property type="project" value="TreeGrafter"/>
</dbReference>
<dbReference type="Pfam" id="PF00168">
    <property type="entry name" value="C2"/>
    <property type="match status" value="1"/>
</dbReference>
<dbReference type="SUPFAM" id="SSF49562">
    <property type="entry name" value="C2 domain (Calcium/lipid-binding domain, CaLB)"/>
    <property type="match status" value="1"/>
</dbReference>
<dbReference type="GO" id="GO:0005509">
    <property type="term" value="F:calcium ion binding"/>
    <property type="evidence" value="ECO:0007669"/>
    <property type="project" value="TreeGrafter"/>
</dbReference>
<dbReference type="GO" id="GO:0005886">
    <property type="term" value="C:plasma membrane"/>
    <property type="evidence" value="ECO:0007669"/>
    <property type="project" value="TreeGrafter"/>
</dbReference>
<protein>
    <recommendedName>
        <fullName evidence="1">C2 domain-containing protein</fullName>
    </recommendedName>
</protein>
<organism evidence="2 3">
    <name type="scientific">Intoshia linei</name>
    <dbReference type="NCBI Taxonomy" id="1819745"/>
    <lineage>
        <taxon>Eukaryota</taxon>
        <taxon>Metazoa</taxon>
        <taxon>Spiralia</taxon>
        <taxon>Lophotrochozoa</taxon>
        <taxon>Mesozoa</taxon>
        <taxon>Orthonectida</taxon>
        <taxon>Rhopaluridae</taxon>
        <taxon>Intoshia</taxon>
    </lineage>
</organism>
<dbReference type="Proteomes" id="UP000078046">
    <property type="component" value="Unassembled WGS sequence"/>
</dbReference>
<dbReference type="OrthoDB" id="67700at2759"/>
<dbReference type="InterPro" id="IPR035892">
    <property type="entry name" value="C2_domain_sf"/>
</dbReference>
<dbReference type="InterPro" id="IPR000008">
    <property type="entry name" value="C2_dom"/>
</dbReference>
<feature type="domain" description="C2" evidence="1">
    <location>
        <begin position="33"/>
        <end position="115"/>
    </location>
</feature>
<dbReference type="EMBL" id="LWCA01001436">
    <property type="protein sequence ID" value="OAF65121.1"/>
    <property type="molecule type" value="Genomic_DNA"/>
</dbReference>
<gene>
    <name evidence="2" type="ORF">A3Q56_07161</name>
</gene>
<dbReference type="GO" id="GO:0098793">
    <property type="term" value="C:presynapse"/>
    <property type="evidence" value="ECO:0007669"/>
    <property type="project" value="GOC"/>
</dbReference>
<proteinExistence type="predicted"/>
<keyword evidence="3" id="KW-1185">Reference proteome</keyword>
<sequence length="115" mass="13145">MSLMRFLSLKKTASTDGKSNQDPNKSPILESTDIGAINFSIHYDHFDNILTIKIIRAIKLPAMDITGTSDPYVKISLLPDKRPVLKTNVKRKNLNPIWNETFAFEGMQFYLKFLL</sequence>
<dbReference type="GO" id="GO:0006906">
    <property type="term" value="P:vesicle fusion"/>
    <property type="evidence" value="ECO:0007669"/>
    <property type="project" value="TreeGrafter"/>
</dbReference>
<name>A0A177AUP1_9BILA</name>
<reference evidence="2 3" key="1">
    <citation type="submission" date="2016-04" db="EMBL/GenBank/DDBJ databases">
        <title>The genome of Intoshia linei affirms orthonectids as highly simplified spiralians.</title>
        <authorList>
            <person name="Mikhailov K.V."/>
            <person name="Slusarev G.S."/>
            <person name="Nikitin M.A."/>
            <person name="Logacheva M.D."/>
            <person name="Penin A."/>
            <person name="Aleoshin V."/>
            <person name="Panchin Y.V."/>
        </authorList>
    </citation>
    <scope>NUCLEOTIDE SEQUENCE [LARGE SCALE GENOMIC DNA]</scope>
    <source>
        <strain evidence="2">Intl2013</strain>
        <tissue evidence="2">Whole animal</tissue>
    </source>
</reference>
<dbReference type="GO" id="GO:0001786">
    <property type="term" value="F:phosphatidylserine binding"/>
    <property type="evidence" value="ECO:0007669"/>
    <property type="project" value="TreeGrafter"/>
</dbReference>